<gene>
    <name evidence="2" type="primary">istA</name>
    <name evidence="2" type="ORF">ACFPYN_09000</name>
</gene>
<organism evidence="2 3">
    <name type="scientific">Paenisporosarcina macmurdoensis</name>
    <dbReference type="NCBI Taxonomy" id="212659"/>
    <lineage>
        <taxon>Bacteria</taxon>
        <taxon>Bacillati</taxon>
        <taxon>Bacillota</taxon>
        <taxon>Bacilli</taxon>
        <taxon>Bacillales</taxon>
        <taxon>Caryophanaceae</taxon>
        <taxon>Paenisporosarcina</taxon>
    </lineage>
</organism>
<dbReference type="Proteomes" id="UP001596170">
    <property type="component" value="Unassembled WGS sequence"/>
</dbReference>
<dbReference type="PANTHER" id="PTHR35004">
    <property type="entry name" value="TRANSPOSASE RV3428C-RELATED"/>
    <property type="match status" value="1"/>
</dbReference>
<dbReference type="PROSITE" id="PS50994">
    <property type="entry name" value="INTEGRASE"/>
    <property type="match status" value="1"/>
</dbReference>
<dbReference type="InterPro" id="IPR036397">
    <property type="entry name" value="RNaseH_sf"/>
</dbReference>
<name>A0ABW1L8X2_9BACL</name>
<dbReference type="InterPro" id="IPR012337">
    <property type="entry name" value="RNaseH-like_sf"/>
</dbReference>
<evidence type="ECO:0000313" key="2">
    <source>
        <dbReference type="EMBL" id="MFC6039558.1"/>
    </source>
</evidence>
<proteinExistence type="predicted"/>
<dbReference type="RefSeq" id="WP_377733672.1">
    <property type="nucleotide sequence ID" value="NZ_JBHSRI010000010.1"/>
</dbReference>
<evidence type="ECO:0000259" key="1">
    <source>
        <dbReference type="PROSITE" id="PS50994"/>
    </source>
</evidence>
<dbReference type="PANTHER" id="PTHR35004:SF7">
    <property type="entry name" value="INTEGRASE PROTEIN"/>
    <property type="match status" value="1"/>
</dbReference>
<reference evidence="3" key="1">
    <citation type="journal article" date="2019" name="Int. J. Syst. Evol. Microbiol.">
        <title>The Global Catalogue of Microorganisms (GCM) 10K type strain sequencing project: providing services to taxonomists for standard genome sequencing and annotation.</title>
        <authorList>
            <consortium name="The Broad Institute Genomics Platform"/>
            <consortium name="The Broad Institute Genome Sequencing Center for Infectious Disease"/>
            <person name="Wu L."/>
            <person name="Ma J."/>
        </authorList>
    </citation>
    <scope>NUCLEOTIDE SEQUENCE [LARGE SCALE GENOMIC DNA]</scope>
    <source>
        <strain evidence="3">CCUG 54527</strain>
    </source>
</reference>
<dbReference type="EMBL" id="JBHSRI010000010">
    <property type="protein sequence ID" value="MFC6039558.1"/>
    <property type="molecule type" value="Genomic_DNA"/>
</dbReference>
<dbReference type="SUPFAM" id="SSF53098">
    <property type="entry name" value="Ribonuclease H-like"/>
    <property type="match status" value="1"/>
</dbReference>
<evidence type="ECO:0000313" key="3">
    <source>
        <dbReference type="Proteomes" id="UP001596170"/>
    </source>
</evidence>
<keyword evidence="3" id="KW-1185">Reference proteome</keyword>
<protein>
    <submittedName>
        <fullName evidence="2">IS21 family transposase</fullName>
    </submittedName>
</protein>
<feature type="domain" description="Integrase catalytic" evidence="1">
    <location>
        <begin position="124"/>
        <end position="314"/>
    </location>
</feature>
<accession>A0ABW1L8X2</accession>
<dbReference type="NCBIfam" id="NF033546">
    <property type="entry name" value="transpos_IS21"/>
    <property type="match status" value="1"/>
</dbReference>
<dbReference type="Gene3D" id="3.30.420.10">
    <property type="entry name" value="Ribonuclease H-like superfamily/Ribonuclease H"/>
    <property type="match status" value="1"/>
</dbReference>
<comment type="caution">
    <text evidence="2">The sequence shown here is derived from an EMBL/GenBank/DDBJ whole genome shotgun (WGS) entry which is preliminary data.</text>
</comment>
<dbReference type="InterPro" id="IPR001584">
    <property type="entry name" value="Integrase_cat-core"/>
</dbReference>
<sequence length="483" mass="56826">MLTMSDINCIKHLRNEKGLSIDAIANTLTINWRTAKKYADENELPSSIIKPRKGMMYQEKWGMMVSDWLFEDTKEKKKLRRNNLQIFKELQNYDFKGSYRTVCNFIEEWKVQNDRTDQDKGTERLEHPSGEAQVDFGVMEAVEEGKTRDIRLLIMSFPFSNVAFYEPMPSENQECLLEGLKKLFIKAEGVPRKIRIDNLTPAVKKTKSKTEDAQLTDEFLKFQMFYGFETQVCNVRSGNEKGHVERKVGYIRYNLFSVPPVITGLEDLSGKLLAFSIEDQYRKHYRKEIEINALWEDEKKSLKKLPNPGYPVRKEQLIKVNAYNEIKLDNTVLHIPKGKNHIQLFLVSTWNEFKVVTQDGEIIAEGPRPYMSKRKLLPWKAVFKSWILKPRVVEYSRYRQYLPGRIKDYLDIPSNHVRKQRLEQILSLLTRFQLEEINDDFYKHMVMDQPIEQNHPFDVNWNEYDQLAQQGGSNDARESTKSL</sequence>